<dbReference type="RefSeq" id="WP_076528224.1">
    <property type="nucleotide sequence ID" value="NZ_BMEH01000001.1"/>
</dbReference>
<dbReference type="PANTHER" id="PTHR42929:SF5">
    <property type="entry name" value="ABC TRANSPORTER PERMEASE PROTEIN"/>
    <property type="match status" value="1"/>
</dbReference>
<keyword evidence="3 8" id="KW-0813">Transport</keyword>
<feature type="transmembrane region" description="Helical" evidence="8">
    <location>
        <begin position="157"/>
        <end position="180"/>
    </location>
</feature>
<feature type="transmembrane region" description="Helical" evidence="8">
    <location>
        <begin position="336"/>
        <end position="357"/>
    </location>
</feature>
<comment type="subcellular location">
    <subcellularLocation>
        <location evidence="1 8">Cell membrane</location>
        <topology evidence="1 8">Multi-pass membrane protein</topology>
    </subcellularLocation>
</comment>
<organism evidence="10 11">
    <name type="scientific">Gemmobacter megaterium</name>
    <dbReference type="NCBI Taxonomy" id="1086013"/>
    <lineage>
        <taxon>Bacteria</taxon>
        <taxon>Pseudomonadati</taxon>
        <taxon>Pseudomonadota</taxon>
        <taxon>Alphaproteobacteria</taxon>
        <taxon>Rhodobacterales</taxon>
        <taxon>Paracoccaceae</taxon>
        <taxon>Gemmobacter</taxon>
    </lineage>
</organism>
<keyword evidence="11" id="KW-1185">Reference proteome</keyword>
<evidence type="ECO:0000256" key="7">
    <source>
        <dbReference type="ARBA" id="ARBA00023136"/>
    </source>
</evidence>
<dbReference type="Pfam" id="PF00528">
    <property type="entry name" value="BPD_transp_1"/>
    <property type="match status" value="2"/>
</dbReference>
<feature type="transmembrane region" description="Helical" evidence="8">
    <location>
        <begin position="68"/>
        <end position="93"/>
    </location>
</feature>
<evidence type="ECO:0000256" key="8">
    <source>
        <dbReference type="RuleBase" id="RU363032"/>
    </source>
</evidence>
<evidence type="ECO:0000256" key="1">
    <source>
        <dbReference type="ARBA" id="ARBA00004651"/>
    </source>
</evidence>
<gene>
    <name evidence="10" type="ORF">SAMN05421774_101423</name>
</gene>
<feature type="transmembrane region" description="Helical" evidence="8">
    <location>
        <begin position="254"/>
        <end position="277"/>
    </location>
</feature>
<feature type="transmembrane region" description="Helical" evidence="8">
    <location>
        <begin position="558"/>
        <end position="576"/>
    </location>
</feature>
<dbReference type="GO" id="GO:0005886">
    <property type="term" value="C:plasma membrane"/>
    <property type="evidence" value="ECO:0007669"/>
    <property type="project" value="UniProtKB-SubCell"/>
</dbReference>
<evidence type="ECO:0000313" key="10">
    <source>
        <dbReference type="EMBL" id="SIS60794.1"/>
    </source>
</evidence>
<keyword evidence="4" id="KW-1003">Cell membrane</keyword>
<dbReference type="SUPFAM" id="SSF161098">
    <property type="entry name" value="MetI-like"/>
    <property type="match status" value="2"/>
</dbReference>
<dbReference type="STRING" id="1086013.SAMN05421774_101423"/>
<dbReference type="AlphaFoldDB" id="A0A1N7KH32"/>
<feature type="transmembrane region" description="Helical" evidence="8">
    <location>
        <begin position="201"/>
        <end position="234"/>
    </location>
</feature>
<dbReference type="CDD" id="cd06261">
    <property type="entry name" value="TM_PBP2"/>
    <property type="match status" value="2"/>
</dbReference>
<feature type="domain" description="ABC transmembrane type-1" evidence="9">
    <location>
        <begin position="71"/>
        <end position="277"/>
    </location>
</feature>
<dbReference type="Proteomes" id="UP000186141">
    <property type="component" value="Unassembled WGS sequence"/>
</dbReference>
<feature type="transmembrane region" description="Helical" evidence="8">
    <location>
        <begin position="460"/>
        <end position="479"/>
    </location>
</feature>
<dbReference type="Gene3D" id="1.10.3720.10">
    <property type="entry name" value="MetI-like"/>
    <property type="match status" value="2"/>
</dbReference>
<accession>A0A1N7KH32</accession>
<dbReference type="PROSITE" id="PS50928">
    <property type="entry name" value="ABC_TM1"/>
    <property type="match status" value="2"/>
</dbReference>
<feature type="transmembrane region" description="Helical" evidence="8">
    <location>
        <begin position="512"/>
        <end position="538"/>
    </location>
</feature>
<dbReference type="OrthoDB" id="9807047at2"/>
<keyword evidence="5 8" id="KW-0812">Transmembrane</keyword>
<evidence type="ECO:0000256" key="3">
    <source>
        <dbReference type="ARBA" id="ARBA00022448"/>
    </source>
</evidence>
<dbReference type="EMBL" id="FTOT01000001">
    <property type="protein sequence ID" value="SIS60794.1"/>
    <property type="molecule type" value="Genomic_DNA"/>
</dbReference>
<evidence type="ECO:0000256" key="4">
    <source>
        <dbReference type="ARBA" id="ARBA00022475"/>
    </source>
</evidence>
<reference evidence="10 11" key="1">
    <citation type="submission" date="2017-01" db="EMBL/GenBank/DDBJ databases">
        <authorList>
            <person name="Mah S.A."/>
            <person name="Swanson W.J."/>
            <person name="Moy G.W."/>
            <person name="Vacquier V.D."/>
        </authorList>
    </citation>
    <scope>NUCLEOTIDE SEQUENCE [LARGE SCALE GENOMIC DNA]</scope>
    <source>
        <strain evidence="10 11">DSM 26375</strain>
    </source>
</reference>
<keyword evidence="7 8" id="KW-0472">Membrane</keyword>
<evidence type="ECO:0000256" key="2">
    <source>
        <dbReference type="ARBA" id="ARBA00007069"/>
    </source>
</evidence>
<dbReference type="GO" id="GO:0055085">
    <property type="term" value="P:transmembrane transport"/>
    <property type="evidence" value="ECO:0007669"/>
    <property type="project" value="InterPro"/>
</dbReference>
<evidence type="ECO:0000259" key="9">
    <source>
        <dbReference type="PROSITE" id="PS50928"/>
    </source>
</evidence>
<feature type="transmembrane region" description="Helical" evidence="8">
    <location>
        <begin position="425"/>
        <end position="448"/>
    </location>
</feature>
<keyword evidence="6 8" id="KW-1133">Transmembrane helix</keyword>
<feature type="transmembrane region" description="Helical" evidence="8">
    <location>
        <begin position="392"/>
        <end position="413"/>
    </location>
</feature>
<dbReference type="InterPro" id="IPR000515">
    <property type="entry name" value="MetI-like"/>
</dbReference>
<feature type="domain" description="ABC transmembrane type-1" evidence="9">
    <location>
        <begin position="388"/>
        <end position="576"/>
    </location>
</feature>
<evidence type="ECO:0000313" key="11">
    <source>
        <dbReference type="Proteomes" id="UP000186141"/>
    </source>
</evidence>
<proteinExistence type="inferred from homology"/>
<dbReference type="InterPro" id="IPR035906">
    <property type="entry name" value="MetI-like_sf"/>
</dbReference>
<sequence>MTAAAIPVAMRRMLRPRPLWLVLPAVALLAVFFLFPMARLFMLGVQDPATGAFTAEHYVRLAETPVYWRILGITFRIAILTALFSVLLGYPLALWLSRMDSRRQAVMALLVLLPFWTSYLVKTFAWMILLGHRGVLNTLFVEAGVIESPMRLMYNELGVVIGMVHAMMPLAVLTMLPVMNGIDRRLTLAAGTLGAGRAQRFWLVYFPLSMPGAAAAGLLTFITSLGFFIVPAFLGGRGQTMLAQTIISQVQELVNWSFAAVLASFMVAAALISIWIYNRFFGLSAISGGASSGDGPAGGKLLRGVGQRILRFMAWVSGPFDRLGARDGADGRGFAVYPWLAIAFLIAPTLVVFPLAFTSAGSLQFPPPGYSLRWFEQYLNSPVWISATLRSFGVALATAFCATVLGGLAALALARSSSRWNGPIFALMLAPMVVPRIVVAVGLFYLMAQIGLVATNTGLIIGHTLLAIPYCFITIGAVLKSYDWRLNQAAETLGAGRLTILRRITLPLLRGGVISAGLFAFVTSFDELTIAIFISGGLRTTLPKQMWDDMFLQLNPTLAAVSVVVLLIVTLILLVAQKLQK</sequence>
<comment type="similarity">
    <text evidence="2">Belongs to the binding-protein-dependent transport system permease family. CysTW subfamily.</text>
</comment>
<evidence type="ECO:0000256" key="6">
    <source>
        <dbReference type="ARBA" id="ARBA00022989"/>
    </source>
</evidence>
<dbReference type="PANTHER" id="PTHR42929">
    <property type="entry name" value="INNER MEMBRANE ABC TRANSPORTER PERMEASE PROTEIN YDCU-RELATED-RELATED"/>
    <property type="match status" value="1"/>
</dbReference>
<name>A0A1N7KH32_9RHOB</name>
<evidence type="ECO:0000256" key="5">
    <source>
        <dbReference type="ARBA" id="ARBA00022692"/>
    </source>
</evidence>
<protein>
    <submittedName>
        <fullName evidence="10">ABC-type spermidine/putrescine transport system, permease component I</fullName>
    </submittedName>
</protein>
<feature type="transmembrane region" description="Helical" evidence="8">
    <location>
        <begin position="105"/>
        <end position="129"/>
    </location>
</feature>